<evidence type="ECO:0000313" key="2">
    <source>
        <dbReference type="EMBL" id="PUV22523.1"/>
    </source>
</evidence>
<dbReference type="Proteomes" id="UP000250831">
    <property type="component" value="Unassembled WGS sequence"/>
</dbReference>
<feature type="transmembrane region" description="Helical" evidence="1">
    <location>
        <begin position="151"/>
        <end position="172"/>
    </location>
</feature>
<sequence>MVNRSVIKKLSDNELEKYIKPGSRSVADAVQYAYEILKDRGRDFAPAESEQIEALINQKREAEFAEENSWDEGATTDEDAIKLYKNSAILFFCLFFGVIFGAVLQALNFLRIKDIKGAVVSLLFAIGYTLLQIYIIDYIGGNYMDITDSSFYIRLFFSGIGVVGLSLIRGLMFPKDLKYRSRSTVVPVVVSFLILATIFIMYTTG</sequence>
<comment type="caution">
    <text evidence="2">The sequence shown here is derived from an EMBL/GenBank/DDBJ whole genome shotgun (WGS) entry which is preliminary data.</text>
</comment>
<dbReference type="AlphaFoldDB" id="A0A363NP34"/>
<keyword evidence="1" id="KW-1133">Transmembrane helix</keyword>
<feature type="transmembrane region" description="Helical" evidence="1">
    <location>
        <begin position="88"/>
        <end position="110"/>
    </location>
</feature>
<proteinExistence type="predicted"/>
<feature type="transmembrane region" description="Helical" evidence="1">
    <location>
        <begin position="184"/>
        <end position="202"/>
    </location>
</feature>
<protein>
    <submittedName>
        <fullName evidence="2">Uncharacterized protein</fullName>
    </submittedName>
</protein>
<dbReference type="EMBL" id="QCXX01000006">
    <property type="protein sequence ID" value="PUV22523.1"/>
    <property type="molecule type" value="Genomic_DNA"/>
</dbReference>
<dbReference type="RefSeq" id="WP_108635551.1">
    <property type="nucleotide sequence ID" value="NZ_QCXX01000006.1"/>
</dbReference>
<keyword evidence="3" id="KW-1185">Reference proteome</keyword>
<accession>A0A363NP34</accession>
<keyword evidence="1" id="KW-0472">Membrane</keyword>
<keyword evidence="1" id="KW-0812">Transmembrane</keyword>
<name>A0A363NP34_9SPHI</name>
<feature type="transmembrane region" description="Helical" evidence="1">
    <location>
        <begin position="117"/>
        <end position="139"/>
    </location>
</feature>
<evidence type="ECO:0000256" key="1">
    <source>
        <dbReference type="SAM" id="Phobius"/>
    </source>
</evidence>
<reference evidence="2 3" key="1">
    <citation type="submission" date="2018-04" db="EMBL/GenBank/DDBJ databases">
        <title>Sphingobacterium sp. M46 Genome.</title>
        <authorList>
            <person name="Cheng J."/>
            <person name="Li Y."/>
        </authorList>
    </citation>
    <scope>NUCLEOTIDE SEQUENCE [LARGE SCALE GENOMIC DNA]</scope>
    <source>
        <strain evidence="2 3">M46</strain>
    </source>
</reference>
<gene>
    <name evidence="2" type="ORF">DCO56_20140</name>
</gene>
<organism evidence="2 3">
    <name type="scientific">Sphingobacterium athyrii</name>
    <dbReference type="NCBI Taxonomy" id="2152717"/>
    <lineage>
        <taxon>Bacteria</taxon>
        <taxon>Pseudomonadati</taxon>
        <taxon>Bacteroidota</taxon>
        <taxon>Sphingobacteriia</taxon>
        <taxon>Sphingobacteriales</taxon>
        <taxon>Sphingobacteriaceae</taxon>
        <taxon>Sphingobacterium</taxon>
    </lineage>
</organism>
<dbReference type="OrthoDB" id="1253310at2"/>
<evidence type="ECO:0000313" key="3">
    <source>
        <dbReference type="Proteomes" id="UP000250831"/>
    </source>
</evidence>